<dbReference type="NCBIfam" id="TIGR00254">
    <property type="entry name" value="GGDEF"/>
    <property type="match status" value="1"/>
</dbReference>
<evidence type="ECO:0000313" key="6">
    <source>
        <dbReference type="EMBL" id="TDT91697.1"/>
    </source>
</evidence>
<dbReference type="SUPFAM" id="SSF52172">
    <property type="entry name" value="CheY-like"/>
    <property type="match status" value="1"/>
</dbReference>
<dbReference type="SUPFAM" id="SSF55073">
    <property type="entry name" value="Nucleotide cyclase"/>
    <property type="match status" value="1"/>
</dbReference>
<comment type="caution">
    <text evidence="6">The sequence shown here is derived from an EMBL/GenBank/DDBJ whole genome shotgun (WGS) entry which is preliminary data.</text>
</comment>
<dbReference type="InterPro" id="IPR001789">
    <property type="entry name" value="Sig_transdc_resp-reg_receiver"/>
</dbReference>
<dbReference type="GO" id="GO:1902201">
    <property type="term" value="P:negative regulation of bacterial-type flagellum-dependent cell motility"/>
    <property type="evidence" value="ECO:0007669"/>
    <property type="project" value="TreeGrafter"/>
</dbReference>
<dbReference type="GO" id="GO:0043709">
    <property type="term" value="P:cell adhesion involved in single-species biofilm formation"/>
    <property type="evidence" value="ECO:0007669"/>
    <property type="project" value="TreeGrafter"/>
</dbReference>
<feature type="modified residue" description="4-aspartylphosphate" evidence="3">
    <location>
        <position position="86"/>
    </location>
</feature>
<evidence type="ECO:0000256" key="2">
    <source>
        <dbReference type="ARBA" id="ARBA00034247"/>
    </source>
</evidence>
<evidence type="ECO:0000256" key="1">
    <source>
        <dbReference type="ARBA" id="ARBA00012528"/>
    </source>
</evidence>
<reference evidence="6 7" key="1">
    <citation type="submission" date="2019-03" db="EMBL/GenBank/DDBJ databases">
        <title>Genomic Encyclopedia of Type Strains, Phase IV (KMG-IV): sequencing the most valuable type-strain genomes for metagenomic binning, comparative biology and taxonomic classification.</title>
        <authorList>
            <person name="Goeker M."/>
        </authorList>
    </citation>
    <scope>NUCLEOTIDE SEQUENCE [LARGE SCALE GENOMIC DNA]</scope>
    <source>
        <strain evidence="6 7">DSM 101483</strain>
    </source>
</reference>
<dbReference type="Pfam" id="PF00072">
    <property type="entry name" value="Response_reg"/>
    <property type="match status" value="1"/>
</dbReference>
<dbReference type="GO" id="GO:0052621">
    <property type="term" value="F:diguanylate cyclase activity"/>
    <property type="evidence" value="ECO:0007669"/>
    <property type="project" value="UniProtKB-EC"/>
</dbReference>
<evidence type="ECO:0000313" key="7">
    <source>
        <dbReference type="Proteomes" id="UP000295506"/>
    </source>
</evidence>
<dbReference type="InterPro" id="IPR000160">
    <property type="entry name" value="GGDEF_dom"/>
</dbReference>
<dbReference type="InterPro" id="IPR050469">
    <property type="entry name" value="Diguanylate_Cyclase"/>
</dbReference>
<evidence type="ECO:0000259" key="4">
    <source>
        <dbReference type="PROSITE" id="PS50110"/>
    </source>
</evidence>
<dbReference type="EMBL" id="SOBK01000001">
    <property type="protein sequence ID" value="TDT91697.1"/>
    <property type="molecule type" value="Genomic_DNA"/>
</dbReference>
<dbReference type="PANTHER" id="PTHR45138:SF9">
    <property type="entry name" value="DIGUANYLATE CYCLASE DGCM-RELATED"/>
    <property type="match status" value="1"/>
</dbReference>
<keyword evidence="3" id="KW-0597">Phosphoprotein</keyword>
<sequence>MNRPLRQAGHGEPGFPLAFSTRIWYAENAMKILIVDDSRPVARELAEILNGAGYADVSDVPTLDLAVTTMREASDRDAPVDLVLIDLDNNDTDGIAAILTLKSHREFEDIPIIAITAEDSSAVLDRAFAAGASDYIVKPVGRTELRARVRSALQLRREMIKRMLRERELERLARKLERMSNQDGLTGLANRRCFDDTLIREWVRNGREDRPVGLLMIDIDHFKAYNDALGHVDGDGCLRAVAEAIRAATNRPGDLVARYGGEEFAIILPATDYDGARVVAENIHAALAKSCLAHPKSRVACNVTVSIGVASGIPSIETTPEHLIQAADRALYLAKQSGRNRTESICLPNPDSLRQ</sequence>
<proteinExistence type="predicted"/>
<feature type="domain" description="Response regulatory" evidence="4">
    <location>
        <begin position="31"/>
        <end position="153"/>
    </location>
</feature>
<dbReference type="CDD" id="cd01949">
    <property type="entry name" value="GGDEF"/>
    <property type="match status" value="1"/>
</dbReference>
<comment type="catalytic activity">
    <reaction evidence="2">
        <text>2 GTP = 3',3'-c-di-GMP + 2 diphosphate</text>
        <dbReference type="Rhea" id="RHEA:24898"/>
        <dbReference type="ChEBI" id="CHEBI:33019"/>
        <dbReference type="ChEBI" id="CHEBI:37565"/>
        <dbReference type="ChEBI" id="CHEBI:58805"/>
        <dbReference type="EC" id="2.7.7.65"/>
    </reaction>
</comment>
<protein>
    <recommendedName>
        <fullName evidence="1">diguanylate cyclase</fullName>
        <ecNumber evidence="1">2.7.7.65</ecNumber>
    </recommendedName>
</protein>
<dbReference type="AlphaFoldDB" id="A0AA94PQV0"/>
<name>A0AA94PQV0_9BACT</name>
<dbReference type="EC" id="2.7.7.65" evidence="1"/>
<dbReference type="SMART" id="SM00267">
    <property type="entry name" value="GGDEF"/>
    <property type="match status" value="1"/>
</dbReference>
<dbReference type="GO" id="GO:0005886">
    <property type="term" value="C:plasma membrane"/>
    <property type="evidence" value="ECO:0007669"/>
    <property type="project" value="TreeGrafter"/>
</dbReference>
<evidence type="ECO:0000259" key="5">
    <source>
        <dbReference type="PROSITE" id="PS50887"/>
    </source>
</evidence>
<gene>
    <name evidence="6" type="ORF">EDC59_10195</name>
</gene>
<dbReference type="InterPro" id="IPR029787">
    <property type="entry name" value="Nucleotide_cyclase"/>
</dbReference>
<dbReference type="PROSITE" id="PS50887">
    <property type="entry name" value="GGDEF"/>
    <property type="match status" value="1"/>
</dbReference>
<feature type="domain" description="GGDEF" evidence="5">
    <location>
        <begin position="210"/>
        <end position="347"/>
    </location>
</feature>
<dbReference type="InterPro" id="IPR011006">
    <property type="entry name" value="CheY-like_superfamily"/>
</dbReference>
<dbReference type="GO" id="GO:0000160">
    <property type="term" value="P:phosphorelay signal transduction system"/>
    <property type="evidence" value="ECO:0007669"/>
    <property type="project" value="InterPro"/>
</dbReference>
<dbReference type="Proteomes" id="UP000295506">
    <property type="component" value="Unassembled WGS sequence"/>
</dbReference>
<dbReference type="Gene3D" id="3.40.50.2300">
    <property type="match status" value="1"/>
</dbReference>
<organism evidence="6 7">
    <name type="scientific">Pseudodesulfovibrio indicus</name>
    <dbReference type="NCBI Taxonomy" id="1716143"/>
    <lineage>
        <taxon>Bacteria</taxon>
        <taxon>Pseudomonadati</taxon>
        <taxon>Thermodesulfobacteriota</taxon>
        <taxon>Desulfovibrionia</taxon>
        <taxon>Desulfovibrionales</taxon>
        <taxon>Desulfovibrionaceae</taxon>
    </lineage>
</organism>
<dbReference type="InterPro" id="IPR043128">
    <property type="entry name" value="Rev_trsase/Diguanyl_cyclase"/>
</dbReference>
<dbReference type="Pfam" id="PF00990">
    <property type="entry name" value="GGDEF"/>
    <property type="match status" value="1"/>
</dbReference>
<accession>A0AA94PQV0</accession>
<dbReference type="Gene3D" id="3.30.70.270">
    <property type="match status" value="1"/>
</dbReference>
<evidence type="ECO:0000256" key="3">
    <source>
        <dbReference type="PROSITE-ProRule" id="PRU00169"/>
    </source>
</evidence>
<dbReference type="FunFam" id="3.30.70.270:FF:000001">
    <property type="entry name" value="Diguanylate cyclase domain protein"/>
    <property type="match status" value="1"/>
</dbReference>
<dbReference type="PANTHER" id="PTHR45138">
    <property type="entry name" value="REGULATORY COMPONENTS OF SENSORY TRANSDUCTION SYSTEM"/>
    <property type="match status" value="1"/>
</dbReference>
<dbReference type="SMART" id="SM00448">
    <property type="entry name" value="REC"/>
    <property type="match status" value="1"/>
</dbReference>
<dbReference type="PROSITE" id="PS50110">
    <property type="entry name" value="RESPONSE_REGULATORY"/>
    <property type="match status" value="1"/>
</dbReference>